<dbReference type="AlphaFoldDB" id="A0A4Y7KTE5"/>
<dbReference type="EMBL" id="CM010722">
    <property type="protein sequence ID" value="RZC75630.1"/>
    <property type="molecule type" value="Genomic_DNA"/>
</dbReference>
<dbReference type="GO" id="GO:0009910">
    <property type="term" value="P:negative regulation of flower development"/>
    <property type="evidence" value="ECO:0007669"/>
    <property type="project" value="InterPro"/>
</dbReference>
<dbReference type="PANTHER" id="PTHR35504:SF1">
    <property type="entry name" value="PROTEIN EMBRYONIC FLOWER 1"/>
    <property type="match status" value="1"/>
</dbReference>
<dbReference type="Proteomes" id="UP000316621">
    <property type="component" value="Chromosome 8"/>
</dbReference>
<feature type="compositionally biased region" description="Polar residues" evidence="1">
    <location>
        <begin position="1029"/>
        <end position="1043"/>
    </location>
</feature>
<dbReference type="OMA" id="CAIENCH"/>
<feature type="region of interest" description="Disordered" evidence="1">
    <location>
        <begin position="1020"/>
        <end position="1043"/>
    </location>
</feature>
<feature type="compositionally biased region" description="Low complexity" evidence="1">
    <location>
        <begin position="690"/>
        <end position="706"/>
    </location>
</feature>
<feature type="compositionally biased region" description="Low complexity" evidence="1">
    <location>
        <begin position="1204"/>
        <end position="1223"/>
    </location>
</feature>
<evidence type="ECO:0000256" key="1">
    <source>
        <dbReference type="SAM" id="MobiDB-lite"/>
    </source>
</evidence>
<dbReference type="OrthoDB" id="754229at2759"/>
<feature type="region of interest" description="Disordered" evidence="1">
    <location>
        <begin position="205"/>
        <end position="230"/>
    </location>
</feature>
<dbReference type="GO" id="GO:0048367">
    <property type="term" value="P:shoot system development"/>
    <property type="evidence" value="ECO:0007669"/>
    <property type="project" value="InterPro"/>
</dbReference>
<feature type="region of interest" description="Disordered" evidence="1">
    <location>
        <begin position="639"/>
        <end position="719"/>
    </location>
</feature>
<name>A0A4Y7KTE5_PAPSO</name>
<dbReference type="InterPro" id="IPR034583">
    <property type="entry name" value="EMF1"/>
</dbReference>
<accession>A0A4Y7KTE5</accession>
<feature type="region of interest" description="Disordered" evidence="1">
    <location>
        <begin position="1150"/>
        <end position="1237"/>
    </location>
</feature>
<feature type="region of interest" description="Disordered" evidence="1">
    <location>
        <begin position="795"/>
        <end position="833"/>
    </location>
</feature>
<dbReference type="Gramene" id="RZC75630">
    <property type="protein sequence ID" value="RZC75630"/>
    <property type="gene ID" value="C5167_051110"/>
</dbReference>
<feature type="region of interest" description="Disordered" evidence="1">
    <location>
        <begin position="748"/>
        <end position="768"/>
    </location>
</feature>
<gene>
    <name evidence="2" type="ORF">C5167_051110</name>
</gene>
<dbReference type="STRING" id="3469.A0A4Y7KTE5"/>
<evidence type="ECO:0000313" key="3">
    <source>
        <dbReference type="Proteomes" id="UP000316621"/>
    </source>
</evidence>
<dbReference type="GO" id="GO:0045892">
    <property type="term" value="P:negative regulation of DNA-templated transcription"/>
    <property type="evidence" value="ECO:0007669"/>
    <property type="project" value="InterPro"/>
</dbReference>
<evidence type="ECO:0008006" key="4">
    <source>
        <dbReference type="Google" id="ProtNLM"/>
    </source>
</evidence>
<feature type="compositionally biased region" description="Polar residues" evidence="1">
    <location>
        <begin position="646"/>
        <end position="657"/>
    </location>
</feature>
<feature type="compositionally biased region" description="Polar residues" evidence="1">
    <location>
        <begin position="1150"/>
        <end position="1161"/>
    </location>
</feature>
<evidence type="ECO:0000313" key="2">
    <source>
        <dbReference type="EMBL" id="RZC75630.1"/>
    </source>
</evidence>
<proteinExistence type="predicted"/>
<protein>
    <recommendedName>
        <fullName evidence="4">Protein EMBRYONIC FLOWER 1</fullName>
    </recommendedName>
</protein>
<organism evidence="2 3">
    <name type="scientific">Papaver somniferum</name>
    <name type="common">Opium poppy</name>
    <dbReference type="NCBI Taxonomy" id="3469"/>
    <lineage>
        <taxon>Eukaryota</taxon>
        <taxon>Viridiplantae</taxon>
        <taxon>Streptophyta</taxon>
        <taxon>Embryophyta</taxon>
        <taxon>Tracheophyta</taxon>
        <taxon>Spermatophyta</taxon>
        <taxon>Magnoliopsida</taxon>
        <taxon>Ranunculales</taxon>
        <taxon>Papaveraceae</taxon>
        <taxon>Papaveroideae</taxon>
        <taxon>Papaver</taxon>
    </lineage>
</organism>
<sequence length="1237" mass="134810">MAPNVNIEKNGGCGHFSMRGYCLERRKKDLNACLPFSRMLLPPMRAPNFKYWRCQNCTSIEVGKVPDSHVDAIFPSSAEVAKLSSGLRSVPKGSNFGGRKENNGHTPLDLNVDPSLSSCRKETEAVAVNPVGDDSRACNHCGVNAGDNVNQLTEFSQVVPDVNVSLTVDISGSEPVSLEKHGVHSTVYGAAIGFPFANPDIDGSKEISDVGLDGRSSKPDGKQNSEICSSNPCTKSDKLLGKVVTDSEMIGVSELSGHKNEALNPIEDQTAGPYPKEIDEGESDLFGENDVNIIRNAPCAKDLPSNNIEVSGGTCQKKKAQKVRLMSDILSSGDAVTSCKDGDSVRETIPDNIVTEASHAEGIDLNLDLNNQGCVEGNDKSVVPSNKRKRTKFSQEEDQLPAMMNFAEHAREADKNADAVDVNSRSRLTKHINDGKLTLCQKKQKRSRIEIGQSSSVRQEETHVEAGAETAPSKPKRNALSRTGLDIDMNKDFSQLQDANSFLMYGPEGISGRDQLLGRDTENCRSPPAKSAYPGFTAGFIQQRLDHNLATNKKSISSKKQNGLPQAKGGGEMREAKNFAVSLKLQPRAPSGMSSSTVCHGPQNISVTQNDDSIHNASQQAAFDDIPMDIVELMARNQHERRLSGEGSTHNITYSSRTENRKDSSANRTDITDILGSEMSRVMREKNSGLKKNSSSNEGNNISSKGRAATPNKKKSDGFLFPAVSKNRNINFSVSQPTQCAHGSLGFPPFSQNHDQPPRGFPFPARGSSNINYDQNLSWKEDMLPNNRFSVPLRPSLEAHQMPEKVSGNSSSRKDRHPWSPTVPNSAPFRVNGPEMFVAEPSKSKRPSQCSEPSHRGIFYRDHDLPFVDPSNIHLQKQEKNYSNKSKGTNCDLQFLGAGRGDGSHLKKMGPLDMYSSDQTIPAMHLLKLMDAGQNLNKQSPYPTGVHQKDLSSFEKERSKTLMPPPSSRLLNSVEQFPPVMNFGAVASSQKNADSRMITGSKENNYWETVLSSSSLGAHEDELAKRKNSPTQPTGSKYKSPVSLQNAGKDLSLASGSVPFMGQAKGSSSSGKHHTYVTPTFYFVKKPASVSNSMPFKGQPQEIVNPVVNVGSSTRERNFPVTGNPGQSSINRSERNLPVKEKLVDCSTNINPGPSSINKSGRNLPVKEKLGDCSTNRNPADFFAPGPENMYMLSGEDFRRRSPSSEPRSRPSSKPETSSSQSPIKRQKTIHPGYPNP</sequence>
<dbReference type="PANTHER" id="PTHR35504">
    <property type="entry name" value="PROTEIN EMBRYONIC FLOWER 1"/>
    <property type="match status" value="1"/>
</dbReference>
<keyword evidence="3" id="KW-1185">Reference proteome</keyword>
<reference evidence="2 3" key="1">
    <citation type="journal article" date="2018" name="Science">
        <title>The opium poppy genome and morphinan production.</title>
        <authorList>
            <person name="Guo L."/>
            <person name="Winzer T."/>
            <person name="Yang X."/>
            <person name="Li Y."/>
            <person name="Ning Z."/>
            <person name="He Z."/>
            <person name="Teodor R."/>
            <person name="Lu Y."/>
            <person name="Bowser T.A."/>
            <person name="Graham I.A."/>
            <person name="Ye K."/>
        </authorList>
    </citation>
    <scope>NUCLEOTIDE SEQUENCE [LARGE SCALE GENOMIC DNA]</scope>
    <source>
        <strain evidence="3">cv. HN1</strain>
        <tissue evidence="2">Leaves</tissue>
    </source>
</reference>
<feature type="region of interest" description="Disordered" evidence="1">
    <location>
        <begin position="443"/>
        <end position="480"/>
    </location>
</feature>